<dbReference type="SMART" id="SM00066">
    <property type="entry name" value="GAL4"/>
    <property type="match status" value="1"/>
</dbReference>
<dbReference type="PANTHER" id="PTHR47431">
    <property type="entry name" value="ZN(II)2CYS6 TRANSCRIPTION FACTOR (EUROFUNG)-RELATED"/>
    <property type="match status" value="1"/>
</dbReference>
<accession>A0A4E9E7F2</accession>
<evidence type="ECO:0000313" key="5">
    <source>
        <dbReference type="EMBL" id="VIO56309.1"/>
    </source>
</evidence>
<protein>
    <recommendedName>
        <fullName evidence="4">Zn(2)-C6 fungal-type domain-containing protein</fullName>
    </recommendedName>
</protein>
<dbReference type="InterPro" id="IPR036864">
    <property type="entry name" value="Zn2-C6_fun-type_DNA-bd_sf"/>
</dbReference>
<evidence type="ECO:0000256" key="2">
    <source>
        <dbReference type="ARBA" id="ARBA00023242"/>
    </source>
</evidence>
<reference evidence="5" key="1">
    <citation type="submission" date="2019-04" db="EMBL/GenBank/DDBJ databases">
        <authorList>
            <person name="Melise S."/>
            <person name="Noan J."/>
            <person name="Okalmin O."/>
        </authorList>
    </citation>
    <scope>NUCLEOTIDE SEQUENCE</scope>
    <source>
        <strain evidence="5">FN9</strain>
    </source>
</reference>
<dbReference type="PROSITE" id="PS50048">
    <property type="entry name" value="ZN2_CY6_FUNGAL_2"/>
    <property type="match status" value="1"/>
</dbReference>
<gene>
    <name evidence="5" type="ORF">FUG_LOCUS211454</name>
</gene>
<keyword evidence="1" id="KW-0479">Metal-binding</keyword>
<proteinExistence type="predicted"/>
<evidence type="ECO:0000256" key="3">
    <source>
        <dbReference type="SAM" id="MobiDB-lite"/>
    </source>
</evidence>
<dbReference type="PANTHER" id="PTHR47431:SF4">
    <property type="entry name" value="ZN(II)2CYS6 TRANSCRIPTION FACTOR (EUROFUNG)"/>
    <property type="match status" value="1"/>
</dbReference>
<dbReference type="InterPro" id="IPR007219">
    <property type="entry name" value="XnlR_reg_dom"/>
</dbReference>
<dbReference type="GO" id="GO:0006351">
    <property type="term" value="P:DNA-templated transcription"/>
    <property type="evidence" value="ECO:0007669"/>
    <property type="project" value="InterPro"/>
</dbReference>
<dbReference type="CDD" id="cd12148">
    <property type="entry name" value="fungal_TF_MHR"/>
    <property type="match status" value="1"/>
</dbReference>
<feature type="domain" description="Zn(2)-C6 fungal-type" evidence="4">
    <location>
        <begin position="279"/>
        <end position="309"/>
    </location>
</feature>
<dbReference type="Gene3D" id="4.10.240.10">
    <property type="entry name" value="Zn(2)-C6 fungal-type DNA-binding domain"/>
    <property type="match status" value="1"/>
</dbReference>
<dbReference type="GO" id="GO:0003677">
    <property type="term" value="F:DNA binding"/>
    <property type="evidence" value="ECO:0007669"/>
    <property type="project" value="InterPro"/>
</dbReference>
<evidence type="ECO:0000256" key="1">
    <source>
        <dbReference type="ARBA" id="ARBA00022723"/>
    </source>
</evidence>
<dbReference type="Pfam" id="PF04082">
    <property type="entry name" value="Fungal_trans"/>
    <property type="match status" value="1"/>
</dbReference>
<dbReference type="SUPFAM" id="SSF57701">
    <property type="entry name" value="Zn2/Cys6 DNA-binding domain"/>
    <property type="match status" value="1"/>
</dbReference>
<organism evidence="5">
    <name type="scientific">Gibberella zeae</name>
    <name type="common">Wheat head blight fungus</name>
    <name type="synonym">Fusarium graminearum</name>
    <dbReference type="NCBI Taxonomy" id="5518"/>
    <lineage>
        <taxon>Eukaryota</taxon>
        <taxon>Fungi</taxon>
        <taxon>Dikarya</taxon>
        <taxon>Ascomycota</taxon>
        <taxon>Pezizomycotina</taxon>
        <taxon>Sordariomycetes</taxon>
        <taxon>Hypocreomycetidae</taxon>
        <taxon>Hypocreales</taxon>
        <taxon>Nectriaceae</taxon>
        <taxon>Fusarium</taxon>
    </lineage>
</organism>
<keyword evidence="2" id="KW-0539">Nucleus</keyword>
<feature type="region of interest" description="Disordered" evidence="3">
    <location>
        <begin position="326"/>
        <end position="346"/>
    </location>
</feature>
<dbReference type="AlphaFoldDB" id="A0A4E9E7F2"/>
<dbReference type="InterPro" id="IPR001138">
    <property type="entry name" value="Zn2Cys6_DnaBD"/>
</dbReference>
<dbReference type="InterPro" id="IPR036047">
    <property type="entry name" value="F-box-like_dom_sf"/>
</dbReference>
<dbReference type="EMBL" id="CAAKMV010000124">
    <property type="protein sequence ID" value="VIO56309.1"/>
    <property type="molecule type" value="Genomic_DNA"/>
</dbReference>
<dbReference type="SUPFAM" id="SSF81383">
    <property type="entry name" value="F-box domain"/>
    <property type="match status" value="1"/>
</dbReference>
<dbReference type="CDD" id="cd00067">
    <property type="entry name" value="GAL4"/>
    <property type="match status" value="1"/>
</dbReference>
<evidence type="ECO:0000259" key="4">
    <source>
        <dbReference type="PROSITE" id="PS50048"/>
    </source>
</evidence>
<dbReference type="GO" id="GO:0008270">
    <property type="term" value="F:zinc ion binding"/>
    <property type="evidence" value="ECO:0007669"/>
    <property type="project" value="InterPro"/>
</dbReference>
<feature type="region of interest" description="Disordered" evidence="3">
    <location>
        <begin position="1"/>
        <end position="21"/>
    </location>
</feature>
<name>A0A4E9E7F2_GIBZA</name>
<dbReference type="GO" id="GO:0000981">
    <property type="term" value="F:DNA-binding transcription factor activity, RNA polymerase II-specific"/>
    <property type="evidence" value="ECO:0007669"/>
    <property type="project" value="InterPro"/>
</dbReference>
<sequence>MFAQQVNMGQRRVKRQAASQTPVPETAMRQVLECYETFYLICTFMDMPTLLHAQLVSKHWHEMISTSPLLQQNLFFKPRPSVNTEEPGIFNPLLLKHFERILKGRESYHNTMNHSTTAMFDMSIANMKDGRKVHKAFIRRDASWRRMLVAQPPITSIGYVGKVNDDENWRLLPFPEGLRMGDLYDMVFQAIWGKPGEAHGSAYIDFPPYNRHYYNRSDHMLTKWKEMPPMLVGSVSKYYADQTCGKGRCNCHFRPVYRDRQCYGLKDENIYIRACKSTPCLECRSKHVKCDAKQPCCTRCTALQKQCQYPTSRRGGAHRAIISERRRRLSKKNNSRPGSGTTQTLTDATIPELDVELMHCTDIALPDEDTIPGARLLNESYNTTEEGGLANDPLILSYYKNFHVFHPFALPLPQLIKLCEGPSASSFDFTALTTVMRLIGNLYDAQEWSISLQNEAESRISKLPSSDPVQVQCRLLYSIALFWSSYTTKASEEKDIATNVALELGMHKGEFASACGAENAVLMESWRRTWWMLYIVDAYYAGTLGTMNFKTFHVEATVSLPCEEEEYESGYIPEPRTVEDFDSREFTEHDIPFSSFAYLIGAVRAAALAISVTPKKVKRQDSERMIQAADAVIDAWLLLLPKERKVMRNDGSIDELMFQANLLVHVATIGLHRPLSDLRFNPIENVSSCAREAPTDTPRPDLINVHTRRILKSIDAQIQLLALPVRPFHHTPFSTCMVSEGTLSLLSACKYLLRDKELAIARDQIRLTIGCLKSLGEVWTRTAKNVKEIQTIARHVLVLDKGSTVPGSSEIPSLIGRDGRASSQSTDVMAQEDDALSALGSLTDICGWINMGSEFNYDWMGEELS</sequence>
<feature type="compositionally biased region" description="Polar residues" evidence="3">
    <location>
        <begin position="337"/>
        <end position="346"/>
    </location>
</feature>
<dbReference type="Pfam" id="PF00172">
    <property type="entry name" value="Zn_clus"/>
    <property type="match status" value="1"/>
</dbReference>